<comment type="caution">
    <text evidence="15">The sequence shown here is derived from an EMBL/GenBank/DDBJ whole genome shotgun (WGS) entry which is preliminary data.</text>
</comment>
<dbReference type="InterPro" id="IPR031314">
    <property type="entry name" value="DNK_dom"/>
</dbReference>
<dbReference type="UniPathway" id="UPA00077">
    <property type="reaction ID" value="UER00155"/>
</dbReference>
<dbReference type="PANTHER" id="PTHR43071">
    <property type="entry name" value="2-AMINO-4-HYDROXY-6-HYDROXYMETHYLDIHYDROPTERIDINE PYROPHOSPHOKINASE"/>
    <property type="match status" value="1"/>
</dbReference>
<evidence type="ECO:0000256" key="2">
    <source>
        <dbReference type="ARBA" id="ARBA00005810"/>
    </source>
</evidence>
<name>A0A5C4SE62_9FLAO</name>
<dbReference type="SUPFAM" id="SSF55083">
    <property type="entry name" value="6-hydroxymethyl-7,8-dihydropterin pyrophosphokinase, HPPK"/>
    <property type="match status" value="1"/>
</dbReference>
<dbReference type="Gene3D" id="3.40.50.300">
    <property type="entry name" value="P-loop containing nucleotide triphosphate hydrolases"/>
    <property type="match status" value="1"/>
</dbReference>
<dbReference type="PANTHER" id="PTHR43071:SF1">
    <property type="entry name" value="2-AMINO-4-HYDROXY-6-HYDROXYMETHYLDIHYDROPTERIDINE PYROPHOSPHOKINASE"/>
    <property type="match status" value="1"/>
</dbReference>
<dbReference type="AlphaFoldDB" id="A0A5C4SE62"/>
<comment type="function">
    <text evidence="10">Catalyzes the transfer of pyrophosphate from adenosine triphosphate (ATP) to 6-hydroxymethyl-7,8-dihydropterin, an enzymatic step in folate biosynthesis pathway.</text>
</comment>
<keyword evidence="16" id="KW-1185">Reference proteome</keyword>
<comment type="pathway">
    <text evidence="1">Cofactor biosynthesis; tetrahydrofolate biosynthesis; 2-amino-4-hydroxy-6-hydroxymethyl-7,8-dihydropteridine diphosphate from 7,8-dihydroneopterin triphosphate: step 4/4.</text>
</comment>
<evidence type="ECO:0000256" key="3">
    <source>
        <dbReference type="ARBA" id="ARBA00013253"/>
    </source>
</evidence>
<evidence type="ECO:0000256" key="12">
    <source>
        <dbReference type="ARBA" id="ARBA00033413"/>
    </source>
</evidence>
<dbReference type="SUPFAM" id="SSF52540">
    <property type="entry name" value="P-loop containing nucleoside triphosphate hydrolases"/>
    <property type="match status" value="1"/>
</dbReference>
<evidence type="ECO:0000256" key="8">
    <source>
        <dbReference type="ARBA" id="ARBA00022840"/>
    </source>
</evidence>
<dbReference type="Gene3D" id="3.30.70.560">
    <property type="entry name" value="7,8-Dihydro-6-hydroxymethylpterin-pyrophosphokinase HPPK"/>
    <property type="match status" value="1"/>
</dbReference>
<dbReference type="Proteomes" id="UP000308713">
    <property type="component" value="Unassembled WGS sequence"/>
</dbReference>
<feature type="domain" description="7,8-dihydro-6-hydroxymethylpterin-pyrophosphokinase" evidence="13">
    <location>
        <begin position="8"/>
        <end position="136"/>
    </location>
</feature>
<evidence type="ECO:0000256" key="9">
    <source>
        <dbReference type="ARBA" id="ARBA00022909"/>
    </source>
</evidence>
<dbReference type="InterPro" id="IPR035907">
    <property type="entry name" value="Hppk_sf"/>
</dbReference>
<dbReference type="CDD" id="cd01673">
    <property type="entry name" value="dNK"/>
    <property type="match status" value="1"/>
</dbReference>
<evidence type="ECO:0000313" key="15">
    <source>
        <dbReference type="EMBL" id="TNJ41882.1"/>
    </source>
</evidence>
<gene>
    <name evidence="15" type="primary">folK</name>
    <name evidence="15" type="ORF">FGF67_15090</name>
</gene>
<evidence type="ECO:0000256" key="11">
    <source>
        <dbReference type="ARBA" id="ARBA00029766"/>
    </source>
</evidence>
<evidence type="ECO:0000256" key="4">
    <source>
        <dbReference type="ARBA" id="ARBA00016218"/>
    </source>
</evidence>
<dbReference type="InterPro" id="IPR000550">
    <property type="entry name" value="Hppk"/>
</dbReference>
<dbReference type="OrthoDB" id="9776634at2"/>
<evidence type="ECO:0000256" key="5">
    <source>
        <dbReference type="ARBA" id="ARBA00022679"/>
    </source>
</evidence>
<dbReference type="GO" id="GO:0005524">
    <property type="term" value="F:ATP binding"/>
    <property type="evidence" value="ECO:0007669"/>
    <property type="project" value="UniProtKB-KW"/>
</dbReference>
<proteinExistence type="inferred from homology"/>
<dbReference type="EMBL" id="VDCS01000016">
    <property type="protein sequence ID" value="TNJ41882.1"/>
    <property type="molecule type" value="Genomic_DNA"/>
</dbReference>
<organism evidence="15 16">
    <name type="scientific">Allotamlana fucoidanivorans</name>
    <dbReference type="NCBI Taxonomy" id="2583814"/>
    <lineage>
        <taxon>Bacteria</taxon>
        <taxon>Pseudomonadati</taxon>
        <taxon>Bacteroidota</taxon>
        <taxon>Flavobacteriia</taxon>
        <taxon>Flavobacteriales</taxon>
        <taxon>Flavobacteriaceae</taxon>
        <taxon>Allotamlana</taxon>
    </lineage>
</organism>
<dbReference type="GO" id="GO:0003848">
    <property type="term" value="F:2-amino-4-hydroxy-6-hydroxymethyldihydropteridine diphosphokinase activity"/>
    <property type="evidence" value="ECO:0007669"/>
    <property type="project" value="UniProtKB-EC"/>
</dbReference>
<evidence type="ECO:0000256" key="1">
    <source>
        <dbReference type="ARBA" id="ARBA00005051"/>
    </source>
</evidence>
<keyword evidence="9" id="KW-0289">Folate biosynthesis</keyword>
<keyword evidence="8" id="KW-0067">ATP-binding</keyword>
<dbReference type="CDD" id="cd00483">
    <property type="entry name" value="HPPK"/>
    <property type="match status" value="1"/>
</dbReference>
<keyword evidence="6" id="KW-0547">Nucleotide-binding</keyword>
<feature type="domain" description="Deoxynucleoside kinase" evidence="14">
    <location>
        <begin position="183"/>
        <end position="370"/>
    </location>
</feature>
<dbReference type="RefSeq" id="WP_139698592.1">
    <property type="nucleotide sequence ID" value="NZ_CP074074.1"/>
</dbReference>
<accession>A0A5C4SE62</accession>
<evidence type="ECO:0000256" key="10">
    <source>
        <dbReference type="ARBA" id="ARBA00029409"/>
    </source>
</evidence>
<dbReference type="Pfam" id="PF01712">
    <property type="entry name" value="dNK"/>
    <property type="match status" value="1"/>
</dbReference>
<keyword evidence="7 15" id="KW-0418">Kinase</keyword>
<dbReference type="InterPro" id="IPR027417">
    <property type="entry name" value="P-loop_NTPase"/>
</dbReference>
<dbReference type="NCBIfam" id="TIGR01498">
    <property type="entry name" value="folK"/>
    <property type="match status" value="1"/>
</dbReference>
<dbReference type="GO" id="GO:0046656">
    <property type="term" value="P:folic acid biosynthetic process"/>
    <property type="evidence" value="ECO:0007669"/>
    <property type="project" value="UniProtKB-KW"/>
</dbReference>
<reference evidence="15 16" key="1">
    <citation type="submission" date="2019-05" db="EMBL/GenBank/DDBJ databases">
        <title>Tamlana fucoidanivorans sp. nov., isolated from the surface of algae collected from Fujian province in China.</title>
        <authorList>
            <person name="Li J."/>
        </authorList>
    </citation>
    <scope>NUCLEOTIDE SEQUENCE [LARGE SCALE GENOMIC DNA]</scope>
    <source>
        <strain evidence="15 16">CW2-9</strain>
    </source>
</reference>
<dbReference type="GO" id="GO:0046654">
    <property type="term" value="P:tetrahydrofolate biosynthetic process"/>
    <property type="evidence" value="ECO:0007669"/>
    <property type="project" value="UniProtKB-UniPathway"/>
</dbReference>
<evidence type="ECO:0000313" key="16">
    <source>
        <dbReference type="Proteomes" id="UP000308713"/>
    </source>
</evidence>
<sequence>MKHPILFYIALGSNKGDRFDNLQKAVNAIFEQLGMVRTISKVYTSEAVGFESDDFLNCCLELESICTPQEVLNKLLEIEASLGRMRTIGAGYEARTIDLDIIFAGQDSIIQTETLIVPHPEMHKRNFVLMPLNDIASKIKHPKFIKDVASLLHASQDTCKLQSISARLKNPSESFHFSNFNYIAIEGNIGAGKTSLATMISQDFNAKLILERFADNPFLPKFYEDTQRYAFTLEMSFLADRYQQISDDLSQLDLFKDFIVSDYDVFKSLIFSKITLNNDEFELYRKLFYLMYKDIAKPDLYVYLYQNTERLQQNIKKRGRDYEQNIADDYLEKINSGYLEFLKTQKDFNVKIIDVSNRDFVANRADYLWLLEELMKVSAIGIY</sequence>
<evidence type="ECO:0000256" key="6">
    <source>
        <dbReference type="ARBA" id="ARBA00022741"/>
    </source>
</evidence>
<keyword evidence="5 15" id="KW-0808">Transferase</keyword>
<evidence type="ECO:0000259" key="14">
    <source>
        <dbReference type="Pfam" id="PF01712"/>
    </source>
</evidence>
<evidence type="ECO:0000259" key="13">
    <source>
        <dbReference type="Pfam" id="PF01288"/>
    </source>
</evidence>
<dbReference type="Pfam" id="PF01288">
    <property type="entry name" value="HPPK"/>
    <property type="match status" value="1"/>
</dbReference>
<comment type="similarity">
    <text evidence="2">Belongs to the HPPK family.</text>
</comment>
<protein>
    <recommendedName>
        <fullName evidence="4">2-amino-4-hydroxy-6-hydroxymethyldihydropteridine pyrophosphokinase</fullName>
        <ecNumber evidence="3">2.7.6.3</ecNumber>
    </recommendedName>
    <alternativeName>
        <fullName evidence="11">6-hydroxymethyl-7,8-dihydropterin pyrophosphokinase</fullName>
    </alternativeName>
    <alternativeName>
        <fullName evidence="12">7,8-dihydro-6-hydroxymethylpterin-pyrophosphokinase</fullName>
    </alternativeName>
</protein>
<evidence type="ECO:0000256" key="7">
    <source>
        <dbReference type="ARBA" id="ARBA00022777"/>
    </source>
</evidence>
<dbReference type="EC" id="2.7.6.3" evidence="3"/>
<dbReference type="GO" id="GO:0016301">
    <property type="term" value="F:kinase activity"/>
    <property type="evidence" value="ECO:0007669"/>
    <property type="project" value="UniProtKB-KW"/>
</dbReference>